<reference evidence="1 2" key="1">
    <citation type="journal article" date="2018" name="Front. Plant Sci.">
        <title>Red Clover (Trifolium pratense) and Zigzag Clover (T. medium) - A Picture of Genomic Similarities and Differences.</title>
        <authorList>
            <person name="Dluhosova J."/>
            <person name="Istvanek J."/>
            <person name="Nedelnik J."/>
            <person name="Repkova J."/>
        </authorList>
    </citation>
    <scope>NUCLEOTIDE SEQUENCE [LARGE SCALE GENOMIC DNA]</scope>
    <source>
        <strain evidence="2">cv. 10/8</strain>
        <tissue evidence="1">Leaf</tissue>
    </source>
</reference>
<evidence type="ECO:0000313" key="2">
    <source>
        <dbReference type="Proteomes" id="UP000265520"/>
    </source>
</evidence>
<sequence>MDCSLSSSNSGVGVGAGADLRVIALTFGLGIVWA</sequence>
<comment type="caution">
    <text evidence="1">The sequence shown here is derived from an EMBL/GenBank/DDBJ whole genome shotgun (WGS) entry which is preliminary data.</text>
</comment>
<protein>
    <submittedName>
        <fullName evidence="1">Uncharacterized protein</fullName>
    </submittedName>
</protein>
<dbReference type="Proteomes" id="UP000265520">
    <property type="component" value="Unassembled WGS sequence"/>
</dbReference>
<evidence type="ECO:0000313" key="1">
    <source>
        <dbReference type="EMBL" id="MCI43708.1"/>
    </source>
</evidence>
<organism evidence="1 2">
    <name type="scientific">Trifolium medium</name>
    <dbReference type="NCBI Taxonomy" id="97028"/>
    <lineage>
        <taxon>Eukaryota</taxon>
        <taxon>Viridiplantae</taxon>
        <taxon>Streptophyta</taxon>
        <taxon>Embryophyta</taxon>
        <taxon>Tracheophyta</taxon>
        <taxon>Spermatophyta</taxon>
        <taxon>Magnoliopsida</taxon>
        <taxon>eudicotyledons</taxon>
        <taxon>Gunneridae</taxon>
        <taxon>Pentapetalae</taxon>
        <taxon>rosids</taxon>
        <taxon>fabids</taxon>
        <taxon>Fabales</taxon>
        <taxon>Fabaceae</taxon>
        <taxon>Papilionoideae</taxon>
        <taxon>50 kb inversion clade</taxon>
        <taxon>NPAAA clade</taxon>
        <taxon>Hologalegina</taxon>
        <taxon>IRL clade</taxon>
        <taxon>Trifolieae</taxon>
        <taxon>Trifolium</taxon>
    </lineage>
</organism>
<dbReference type="AlphaFoldDB" id="A0A392S4E4"/>
<keyword evidence="2" id="KW-1185">Reference proteome</keyword>
<accession>A0A392S4E4</accession>
<dbReference type="EMBL" id="LXQA010321105">
    <property type="protein sequence ID" value="MCI43708.1"/>
    <property type="molecule type" value="Genomic_DNA"/>
</dbReference>
<feature type="non-terminal residue" evidence="1">
    <location>
        <position position="34"/>
    </location>
</feature>
<proteinExistence type="predicted"/>
<name>A0A392S4E4_9FABA</name>